<evidence type="ECO:0000313" key="2">
    <source>
        <dbReference type="EMBL" id="PIO77845.1"/>
    </source>
</evidence>
<evidence type="ECO:0000256" key="1">
    <source>
        <dbReference type="SAM" id="SignalP"/>
    </source>
</evidence>
<name>A0A2G9V5T3_TELCI</name>
<dbReference type="Proteomes" id="UP000230423">
    <property type="component" value="Unassembled WGS sequence"/>
</dbReference>
<accession>A0A2G9V5T3</accession>
<reference evidence="2 3" key="1">
    <citation type="submission" date="2015-09" db="EMBL/GenBank/DDBJ databases">
        <title>Draft genome of the parasitic nematode Teladorsagia circumcincta isolate WARC Sus (inbred).</title>
        <authorList>
            <person name="Mitreva M."/>
        </authorList>
    </citation>
    <scope>NUCLEOTIDE SEQUENCE [LARGE SCALE GENOMIC DNA]</scope>
    <source>
        <strain evidence="2 3">S</strain>
    </source>
</reference>
<sequence>MDKPHQEFVTVKMLFVTALLFLILGTQAQNCPKLEAAVQNVYVNFLTIYNQNLIWSDSISYMALKELKEPGSVMKDCLPYVEIKGTWTFSKYNIGTMEQKIQQTLAFGGFASKWQLVYNLGNGAKFGCNSVYVEGQTRNTVTVLCLFQNQN</sequence>
<gene>
    <name evidence="2" type="ORF">TELCIR_00024</name>
</gene>
<feature type="chain" id="PRO_5013708509" description="SCP domain-containing protein" evidence="1">
    <location>
        <begin position="29"/>
        <end position="151"/>
    </location>
</feature>
<feature type="signal peptide" evidence="1">
    <location>
        <begin position="1"/>
        <end position="28"/>
    </location>
</feature>
<keyword evidence="1" id="KW-0732">Signal</keyword>
<evidence type="ECO:0008006" key="4">
    <source>
        <dbReference type="Google" id="ProtNLM"/>
    </source>
</evidence>
<keyword evidence="3" id="KW-1185">Reference proteome</keyword>
<dbReference type="AlphaFoldDB" id="A0A2G9V5T3"/>
<evidence type="ECO:0000313" key="3">
    <source>
        <dbReference type="Proteomes" id="UP000230423"/>
    </source>
</evidence>
<organism evidence="2 3">
    <name type="scientific">Teladorsagia circumcincta</name>
    <name type="common">Brown stomach worm</name>
    <name type="synonym">Ostertagia circumcincta</name>
    <dbReference type="NCBI Taxonomy" id="45464"/>
    <lineage>
        <taxon>Eukaryota</taxon>
        <taxon>Metazoa</taxon>
        <taxon>Ecdysozoa</taxon>
        <taxon>Nematoda</taxon>
        <taxon>Chromadorea</taxon>
        <taxon>Rhabditida</taxon>
        <taxon>Rhabditina</taxon>
        <taxon>Rhabditomorpha</taxon>
        <taxon>Strongyloidea</taxon>
        <taxon>Trichostrongylidae</taxon>
        <taxon>Teladorsagia</taxon>
    </lineage>
</organism>
<dbReference type="EMBL" id="KZ344985">
    <property type="protein sequence ID" value="PIO77845.1"/>
    <property type="molecule type" value="Genomic_DNA"/>
</dbReference>
<proteinExistence type="predicted"/>
<protein>
    <recommendedName>
        <fullName evidence="4">SCP domain-containing protein</fullName>
    </recommendedName>
</protein>